<organism evidence="2">
    <name type="scientific">Sonneratia caseolaris</name>
    <dbReference type="NCBI Taxonomy" id="122814"/>
    <lineage>
        <taxon>Eukaryota</taxon>
        <taxon>Viridiplantae</taxon>
        <taxon>Streptophyta</taxon>
        <taxon>Embryophyta</taxon>
        <taxon>Tracheophyta</taxon>
        <taxon>Spermatophyta</taxon>
        <taxon>Magnoliopsida</taxon>
        <taxon>eudicotyledons</taxon>
        <taxon>Gunneridae</taxon>
        <taxon>Pentapetalae</taxon>
        <taxon>rosids</taxon>
        <taxon>malvids</taxon>
        <taxon>Myrtales</taxon>
        <taxon>Lythraceae</taxon>
        <taxon>Sonneratia</taxon>
    </lineage>
</organism>
<feature type="compositionally biased region" description="Basic and acidic residues" evidence="1">
    <location>
        <begin position="1"/>
        <end position="14"/>
    </location>
</feature>
<dbReference type="EMBL" id="JQ639124">
    <property type="protein sequence ID" value="AFU90922.1"/>
    <property type="molecule type" value="Genomic_DNA"/>
</dbReference>
<evidence type="ECO:0000256" key="1">
    <source>
        <dbReference type="SAM" id="MobiDB-lite"/>
    </source>
</evidence>
<feature type="compositionally biased region" description="Basic and acidic residues" evidence="1">
    <location>
        <begin position="61"/>
        <end position="76"/>
    </location>
</feature>
<feature type="compositionally biased region" description="Polar residues" evidence="1">
    <location>
        <begin position="29"/>
        <end position="43"/>
    </location>
</feature>
<gene>
    <name evidence="2" type="primary">IAA16</name>
</gene>
<sequence>PDKFHTIDFDETELRLGLPGGKAGRNEQENPNGISGKTGSSNYGKRGFPDTVDLKLNLSSKDPKAAEEVQKMKEKA</sequence>
<feature type="region of interest" description="Disordered" evidence="1">
    <location>
        <begin position="1"/>
        <end position="76"/>
    </location>
</feature>
<accession>A0A0A6Z8W7</accession>
<reference evidence="2" key="1">
    <citation type="submission" date="2012-02" db="EMBL/GenBank/DDBJ databases">
        <title>Exploring the speciation and salt adaptation of Sonneratia, a typical mangrove genus, through large scale detection of positive selection using Illumina platform.</title>
        <authorList>
            <person name="Chen S."/>
            <person name="Zhou R."/>
            <person name="Shi S."/>
        </authorList>
    </citation>
    <scope>NUCLEOTIDE SEQUENCE</scope>
</reference>
<feature type="non-terminal residue" evidence="2">
    <location>
        <position position="1"/>
    </location>
</feature>
<proteinExistence type="predicted"/>
<protein>
    <submittedName>
        <fullName evidence="2">Auxin-induced protein IAA16</fullName>
    </submittedName>
</protein>
<feature type="non-terminal residue" evidence="2">
    <location>
        <position position="76"/>
    </location>
</feature>
<evidence type="ECO:0000313" key="2">
    <source>
        <dbReference type="EMBL" id="AFU90922.1"/>
    </source>
</evidence>
<name>A0A0A6Z8W7_9MYRT</name>
<dbReference type="AlphaFoldDB" id="A0A0A6Z8W7"/>